<keyword evidence="3 6" id="KW-0238">DNA-binding</keyword>
<sequence>MPSARSQEMLVRAATLYYVDGLSQAEVADAIGVSRSNVSRVLAEARKAGIVTITITDPFGRASDLETLLQQRFGLREVRVARGSDDDLGRVGLLGAEWLERELPHEGAIALSWGASVQAVVDAVEPGRSRPRLEVLPLVGGLSIVDSAQDGNVLVRSLATRLGANHRRLYAPAVVESATLRDGLLRESTIGSVLESAAAAQIAIVGIGVVGSGASAAIVESTNLSADEQASFEASGAVGDCCTRFFDAAGHHVDSPVDRRVVAIELDALQGVETVVAVAVGGRKAPAVRAALAGGLVDVLVIDEPLATALLAEA</sequence>
<evidence type="ECO:0000259" key="5">
    <source>
        <dbReference type="PROSITE" id="PS50943"/>
    </source>
</evidence>
<dbReference type="Pfam" id="PF04198">
    <property type="entry name" value="Sugar-bind"/>
    <property type="match status" value="1"/>
</dbReference>
<reference evidence="7" key="1">
    <citation type="submission" date="2016-10" db="EMBL/GenBank/DDBJ databases">
        <authorList>
            <person name="Varghese N."/>
            <person name="Submissions S."/>
        </authorList>
    </citation>
    <scope>NUCLEOTIDE SEQUENCE [LARGE SCALE GENOMIC DNA]</scope>
    <source>
        <strain evidence="7">DSM 22002</strain>
    </source>
</reference>
<dbReference type="InterPro" id="IPR051054">
    <property type="entry name" value="SorC_transcr_regulators"/>
</dbReference>
<dbReference type="InterPro" id="IPR012318">
    <property type="entry name" value="HTH_CRP"/>
</dbReference>
<dbReference type="Pfam" id="PF13545">
    <property type="entry name" value="HTH_Crp_2"/>
    <property type="match status" value="1"/>
</dbReference>
<organism evidence="6 7">
    <name type="scientific">Agrococcus jejuensis</name>
    <dbReference type="NCBI Taxonomy" id="399736"/>
    <lineage>
        <taxon>Bacteria</taxon>
        <taxon>Bacillati</taxon>
        <taxon>Actinomycetota</taxon>
        <taxon>Actinomycetes</taxon>
        <taxon>Micrococcales</taxon>
        <taxon>Microbacteriaceae</taxon>
        <taxon>Agrococcus</taxon>
    </lineage>
</organism>
<dbReference type="InterPro" id="IPR007324">
    <property type="entry name" value="Sugar-bd_dom_put"/>
</dbReference>
<dbReference type="InterPro" id="IPR036388">
    <property type="entry name" value="WH-like_DNA-bd_sf"/>
</dbReference>
<comment type="similarity">
    <text evidence="1">Belongs to the SorC transcriptional regulatory family.</text>
</comment>
<evidence type="ECO:0000313" key="7">
    <source>
        <dbReference type="Proteomes" id="UP000198822"/>
    </source>
</evidence>
<dbReference type="InterPro" id="IPR013324">
    <property type="entry name" value="RNA_pol_sigma_r3/r4-like"/>
</dbReference>
<dbReference type="PROSITE" id="PS50943">
    <property type="entry name" value="HTH_CROC1"/>
    <property type="match status" value="1"/>
</dbReference>
<dbReference type="PANTHER" id="PTHR34294">
    <property type="entry name" value="TRANSCRIPTIONAL REGULATOR-RELATED"/>
    <property type="match status" value="1"/>
</dbReference>
<proteinExistence type="inferred from homology"/>
<keyword evidence="4" id="KW-0804">Transcription</keyword>
<dbReference type="GO" id="GO:0003677">
    <property type="term" value="F:DNA binding"/>
    <property type="evidence" value="ECO:0007669"/>
    <property type="project" value="UniProtKB-KW"/>
</dbReference>
<gene>
    <name evidence="6" type="ORF">SAMN04489720_0804</name>
</gene>
<name>A0A1G8BA91_9MICO</name>
<accession>A0A1G8BA91</accession>
<dbReference type="EMBL" id="LT629695">
    <property type="protein sequence ID" value="SDH30159.1"/>
    <property type="molecule type" value="Genomic_DNA"/>
</dbReference>
<feature type="domain" description="HTH cro/C1-type" evidence="5">
    <location>
        <begin position="21"/>
        <end position="65"/>
    </location>
</feature>
<keyword evidence="7" id="KW-1185">Reference proteome</keyword>
<dbReference type="Gene3D" id="3.40.50.1360">
    <property type="match status" value="1"/>
</dbReference>
<evidence type="ECO:0000256" key="2">
    <source>
        <dbReference type="ARBA" id="ARBA00023015"/>
    </source>
</evidence>
<dbReference type="SUPFAM" id="SSF88659">
    <property type="entry name" value="Sigma3 and sigma4 domains of RNA polymerase sigma factors"/>
    <property type="match status" value="1"/>
</dbReference>
<protein>
    <submittedName>
        <fullName evidence="6">DNA-binding transcriptional regulator LsrR, DeoR family</fullName>
    </submittedName>
</protein>
<dbReference type="Proteomes" id="UP000198822">
    <property type="component" value="Chromosome I"/>
</dbReference>
<dbReference type="SUPFAM" id="SSF100950">
    <property type="entry name" value="NagB/RpiA/CoA transferase-like"/>
    <property type="match status" value="1"/>
</dbReference>
<dbReference type="GO" id="GO:0030246">
    <property type="term" value="F:carbohydrate binding"/>
    <property type="evidence" value="ECO:0007669"/>
    <property type="project" value="InterPro"/>
</dbReference>
<dbReference type="InterPro" id="IPR001387">
    <property type="entry name" value="Cro/C1-type_HTH"/>
</dbReference>
<dbReference type="GO" id="GO:0006355">
    <property type="term" value="P:regulation of DNA-templated transcription"/>
    <property type="evidence" value="ECO:0007669"/>
    <property type="project" value="InterPro"/>
</dbReference>
<evidence type="ECO:0000256" key="4">
    <source>
        <dbReference type="ARBA" id="ARBA00023163"/>
    </source>
</evidence>
<dbReference type="PANTHER" id="PTHR34294:SF1">
    <property type="entry name" value="TRANSCRIPTIONAL REGULATOR LSRR"/>
    <property type="match status" value="1"/>
</dbReference>
<keyword evidence="2" id="KW-0805">Transcription regulation</keyword>
<dbReference type="STRING" id="399736.SAMN04489720_0804"/>
<dbReference type="AlphaFoldDB" id="A0A1G8BA91"/>
<evidence type="ECO:0000313" key="6">
    <source>
        <dbReference type="EMBL" id="SDH30159.1"/>
    </source>
</evidence>
<dbReference type="Gene3D" id="1.10.10.10">
    <property type="entry name" value="Winged helix-like DNA-binding domain superfamily/Winged helix DNA-binding domain"/>
    <property type="match status" value="1"/>
</dbReference>
<evidence type="ECO:0000256" key="1">
    <source>
        <dbReference type="ARBA" id="ARBA00010466"/>
    </source>
</evidence>
<evidence type="ECO:0000256" key="3">
    <source>
        <dbReference type="ARBA" id="ARBA00023125"/>
    </source>
</evidence>
<dbReference type="InterPro" id="IPR037171">
    <property type="entry name" value="NagB/RpiA_transferase-like"/>
</dbReference>